<evidence type="ECO:0000259" key="1">
    <source>
        <dbReference type="Pfam" id="PF13020"/>
    </source>
</evidence>
<dbReference type="AlphaFoldDB" id="A0A378L3Z8"/>
<sequence>MNAVINIERSFGFEVNDVGTEKCGWDITSRPPTNADGSIRPDRHIEVKGRAKGQNTITVSRNEIIYGLNQADKFMLAIVIVDGEEFEGPFYVKTPFTIEPDFGVASINYDLSDLLSKAIAPEQTI</sequence>
<proteinExistence type="predicted"/>
<protein>
    <recommendedName>
        <fullName evidence="1">Protein NO VEIN C-terminal domain-containing protein</fullName>
    </recommendedName>
</protein>
<accession>A0A378L3Z8</accession>
<gene>
    <name evidence="2" type="ORF">NCTC12376_02685</name>
</gene>
<organism evidence="2 3">
    <name type="scientific">Legionella quateirensis</name>
    <dbReference type="NCBI Taxonomy" id="45072"/>
    <lineage>
        <taxon>Bacteria</taxon>
        <taxon>Pseudomonadati</taxon>
        <taxon>Pseudomonadota</taxon>
        <taxon>Gammaproteobacteria</taxon>
        <taxon>Legionellales</taxon>
        <taxon>Legionellaceae</taxon>
        <taxon>Legionella</taxon>
    </lineage>
</organism>
<evidence type="ECO:0000313" key="2">
    <source>
        <dbReference type="EMBL" id="STY18860.1"/>
    </source>
</evidence>
<reference evidence="2 3" key="1">
    <citation type="submission" date="2018-06" db="EMBL/GenBank/DDBJ databases">
        <authorList>
            <consortium name="Pathogen Informatics"/>
            <person name="Doyle S."/>
        </authorList>
    </citation>
    <scope>NUCLEOTIDE SEQUENCE [LARGE SCALE GENOMIC DNA]</scope>
    <source>
        <strain evidence="2 3">NCTC12376</strain>
    </source>
</reference>
<name>A0A378L3Z8_9GAMM</name>
<dbReference type="InterPro" id="IPR024975">
    <property type="entry name" value="NOV_C"/>
</dbReference>
<feature type="domain" description="Protein NO VEIN C-terminal" evidence="1">
    <location>
        <begin position="1"/>
        <end position="85"/>
    </location>
</feature>
<dbReference type="EMBL" id="UGOW01000001">
    <property type="protein sequence ID" value="STY18860.1"/>
    <property type="molecule type" value="Genomic_DNA"/>
</dbReference>
<dbReference type="Proteomes" id="UP000254230">
    <property type="component" value="Unassembled WGS sequence"/>
</dbReference>
<dbReference type="Pfam" id="PF13020">
    <property type="entry name" value="NOV_C"/>
    <property type="match status" value="1"/>
</dbReference>
<evidence type="ECO:0000313" key="3">
    <source>
        <dbReference type="Proteomes" id="UP000254230"/>
    </source>
</evidence>